<dbReference type="EMBL" id="MFBT01000025">
    <property type="protein sequence ID" value="OGD99049.1"/>
    <property type="molecule type" value="Genomic_DNA"/>
</dbReference>
<dbReference type="AlphaFoldDB" id="A0A1F5H4Q4"/>
<evidence type="ECO:0000313" key="2">
    <source>
        <dbReference type="Proteomes" id="UP000177039"/>
    </source>
</evidence>
<dbReference type="Proteomes" id="UP000177039">
    <property type="component" value="Unassembled WGS sequence"/>
</dbReference>
<name>A0A1F5H4Q4_9BACT</name>
<comment type="caution">
    <text evidence="1">The sequence shown here is derived from an EMBL/GenBank/DDBJ whole genome shotgun (WGS) entry which is preliminary data.</text>
</comment>
<sequence length="164" mass="17578">MGLISAIIWLISPKTREDKEFAKQIGLEPQMYEASPQPSSQAKTPVCFDENVFWKWSTGDREGQAQVYFGPTNKSTVGTLLDEAGKNGVYTFDVEENSKVSIGVIGSKAVAYGSGSVGCDTITISIKGACSKSCDLDGDPEEYLKTIRIEPASLGLSGGITIKQ</sequence>
<protein>
    <submittedName>
        <fullName evidence="1">Uncharacterized protein</fullName>
    </submittedName>
</protein>
<organism evidence="1 2">
    <name type="scientific">Candidatus Curtissbacteria bacterium RIFCSPLOWO2_01_FULL_42_50</name>
    <dbReference type="NCBI Taxonomy" id="1797730"/>
    <lineage>
        <taxon>Bacteria</taxon>
        <taxon>Candidatus Curtissiibacteriota</taxon>
    </lineage>
</organism>
<proteinExistence type="predicted"/>
<evidence type="ECO:0000313" key="1">
    <source>
        <dbReference type="EMBL" id="OGD99049.1"/>
    </source>
</evidence>
<reference evidence="1 2" key="1">
    <citation type="journal article" date="2016" name="Nat. Commun.">
        <title>Thousands of microbial genomes shed light on interconnected biogeochemical processes in an aquifer system.</title>
        <authorList>
            <person name="Anantharaman K."/>
            <person name="Brown C.T."/>
            <person name="Hug L.A."/>
            <person name="Sharon I."/>
            <person name="Castelle C.J."/>
            <person name="Probst A.J."/>
            <person name="Thomas B.C."/>
            <person name="Singh A."/>
            <person name="Wilkins M.J."/>
            <person name="Karaoz U."/>
            <person name="Brodie E.L."/>
            <person name="Williams K.H."/>
            <person name="Hubbard S.S."/>
            <person name="Banfield J.F."/>
        </authorList>
    </citation>
    <scope>NUCLEOTIDE SEQUENCE [LARGE SCALE GENOMIC DNA]</scope>
</reference>
<accession>A0A1F5H4Q4</accession>
<gene>
    <name evidence="1" type="ORF">A3B54_04675</name>
</gene>